<protein>
    <submittedName>
        <fullName evidence="1">Uncharacterized protein</fullName>
    </submittedName>
</protein>
<gene>
    <name evidence="1" type="ORF">B0H17DRAFT_1198910</name>
</gene>
<dbReference type="Proteomes" id="UP001221757">
    <property type="component" value="Unassembled WGS sequence"/>
</dbReference>
<comment type="caution">
    <text evidence="1">The sequence shown here is derived from an EMBL/GenBank/DDBJ whole genome shotgun (WGS) entry which is preliminary data.</text>
</comment>
<keyword evidence="2" id="KW-1185">Reference proteome</keyword>
<name>A0AAD7GKK3_MYCRO</name>
<organism evidence="1 2">
    <name type="scientific">Mycena rosella</name>
    <name type="common">Pink bonnet</name>
    <name type="synonym">Agaricus rosellus</name>
    <dbReference type="NCBI Taxonomy" id="1033263"/>
    <lineage>
        <taxon>Eukaryota</taxon>
        <taxon>Fungi</taxon>
        <taxon>Dikarya</taxon>
        <taxon>Basidiomycota</taxon>
        <taxon>Agaricomycotina</taxon>
        <taxon>Agaricomycetes</taxon>
        <taxon>Agaricomycetidae</taxon>
        <taxon>Agaricales</taxon>
        <taxon>Marasmiineae</taxon>
        <taxon>Mycenaceae</taxon>
        <taxon>Mycena</taxon>
    </lineage>
</organism>
<evidence type="ECO:0000313" key="1">
    <source>
        <dbReference type="EMBL" id="KAJ7695221.1"/>
    </source>
</evidence>
<accession>A0AAD7GKK3</accession>
<reference evidence="1" key="1">
    <citation type="submission" date="2023-03" db="EMBL/GenBank/DDBJ databases">
        <title>Massive genome expansion in bonnet fungi (Mycena s.s.) driven by repeated elements and novel gene families across ecological guilds.</title>
        <authorList>
            <consortium name="Lawrence Berkeley National Laboratory"/>
            <person name="Harder C.B."/>
            <person name="Miyauchi S."/>
            <person name="Viragh M."/>
            <person name="Kuo A."/>
            <person name="Thoen E."/>
            <person name="Andreopoulos B."/>
            <person name="Lu D."/>
            <person name="Skrede I."/>
            <person name="Drula E."/>
            <person name="Henrissat B."/>
            <person name="Morin E."/>
            <person name="Kohler A."/>
            <person name="Barry K."/>
            <person name="LaButti K."/>
            <person name="Morin E."/>
            <person name="Salamov A."/>
            <person name="Lipzen A."/>
            <person name="Mereny Z."/>
            <person name="Hegedus B."/>
            <person name="Baldrian P."/>
            <person name="Stursova M."/>
            <person name="Weitz H."/>
            <person name="Taylor A."/>
            <person name="Grigoriev I.V."/>
            <person name="Nagy L.G."/>
            <person name="Martin F."/>
            <person name="Kauserud H."/>
        </authorList>
    </citation>
    <scope>NUCLEOTIDE SEQUENCE</scope>
    <source>
        <strain evidence="1">CBHHK067</strain>
    </source>
</reference>
<dbReference type="AlphaFoldDB" id="A0AAD7GKK3"/>
<sequence length="255" mass="28800">MKEYKDALEMMTQWRYCIALDELGRLVVQRLLEMMKLGANGVAAGKDWEGPPYPRPCYLTCFIGVTWAEVANLASVAEFDLLKDTRTDIRTLPWAEPVRREAMLLYFGIKRAEEEIQCLNVEITRLLTFMIDDHVNYFKAITACISAPTNSLGLAHELSTQWRYRANINAGVVERLVKVSKVVGFTGSLFPGKREGREPGYNDNVPFPPWAATTLGLTQVVIEHEEGNDAEDTKQELHDVNSDLLEEVMSSLQLS</sequence>
<evidence type="ECO:0000313" key="2">
    <source>
        <dbReference type="Proteomes" id="UP001221757"/>
    </source>
</evidence>
<dbReference type="EMBL" id="JARKIE010000039">
    <property type="protein sequence ID" value="KAJ7695221.1"/>
    <property type="molecule type" value="Genomic_DNA"/>
</dbReference>
<proteinExistence type="predicted"/>